<keyword evidence="2" id="KW-1185">Reference proteome</keyword>
<dbReference type="Proteomes" id="UP000252204">
    <property type="component" value="Unassembled WGS sequence"/>
</dbReference>
<dbReference type="Gene3D" id="3.40.50.300">
    <property type="entry name" value="P-loop containing nucleotide triphosphate hydrolases"/>
    <property type="match status" value="1"/>
</dbReference>
<dbReference type="InterPro" id="IPR027417">
    <property type="entry name" value="P-loop_NTPase"/>
</dbReference>
<dbReference type="OrthoDB" id="5147122at2"/>
<organism evidence="1 2">
    <name type="scientific">Vreelandella sulfidaeris</name>
    <dbReference type="NCBI Taxonomy" id="115553"/>
    <lineage>
        <taxon>Bacteria</taxon>
        <taxon>Pseudomonadati</taxon>
        <taxon>Pseudomonadota</taxon>
        <taxon>Gammaproteobacteria</taxon>
        <taxon>Oceanospirillales</taxon>
        <taxon>Halomonadaceae</taxon>
        <taxon>Vreelandella</taxon>
    </lineage>
</organism>
<dbReference type="EMBL" id="QNTU01000013">
    <property type="protein sequence ID" value="RBI65884.1"/>
    <property type="molecule type" value="Genomic_DNA"/>
</dbReference>
<evidence type="ECO:0000313" key="2">
    <source>
        <dbReference type="Proteomes" id="UP000252204"/>
    </source>
</evidence>
<evidence type="ECO:0008006" key="3">
    <source>
        <dbReference type="Google" id="ProtNLM"/>
    </source>
</evidence>
<name>A0A365TJN3_9GAMM</name>
<dbReference type="AlphaFoldDB" id="A0A365TJN3"/>
<protein>
    <recommendedName>
        <fullName evidence="3">Sulfotransferase domain-containing protein</fullName>
    </recommendedName>
</protein>
<comment type="caution">
    <text evidence="1">The sequence shown here is derived from an EMBL/GenBank/DDBJ whole genome shotgun (WGS) entry which is preliminary data.</text>
</comment>
<gene>
    <name evidence="1" type="ORF">DQ400_16655</name>
</gene>
<reference evidence="2" key="1">
    <citation type="submission" date="2018-06" db="EMBL/GenBank/DDBJ databases">
        <title>Whole genome sequencing of four bacterial strains from South Shetland trench revealing bio-synthetic gene clusters.</title>
        <authorList>
            <person name="Abdel-Mageed W.M."/>
            <person name="Lehri B."/>
            <person name="Jarmusch S."/>
            <person name="Miranda K."/>
            <person name="Goodfellow M."/>
            <person name="Jaspars M."/>
            <person name="Karlyshev A.V."/>
        </authorList>
    </citation>
    <scope>NUCLEOTIDE SEQUENCE [LARGE SCALE GENOMIC DNA]</scope>
    <source>
        <strain evidence="2">SST4</strain>
    </source>
</reference>
<evidence type="ECO:0000313" key="1">
    <source>
        <dbReference type="EMBL" id="RBI65884.1"/>
    </source>
</evidence>
<dbReference type="RefSeq" id="WP_113270798.1">
    <property type="nucleotide sequence ID" value="NZ_QNTU01000013.1"/>
</dbReference>
<dbReference type="SUPFAM" id="SSF52540">
    <property type="entry name" value="P-loop containing nucleoside triphosphate hydrolases"/>
    <property type="match status" value="1"/>
</dbReference>
<proteinExistence type="predicted"/>
<accession>A0A365TJN3</accession>
<sequence>MDSSKFKQAQPLRTLHLHIGIPKTASTWLQSKVFTSLEHLRYLDCPCNLLFESREDHAENRLMASIFKRSSQIWRGFGDVIFENLIGDRDTWLADGRSLLISEEAIGRQGSRPALLAAHIREMQNSAADWGFQQVNIVCVFRRQDHWLASHYAQMSNRNLRPGQADFERLVHGVTSPQASRYSFGMLLDYSKLYDQLVEVVGPERLLMLPYELLQDSPSFFLQSLLERLDTPAEKIEEIISGTTGTKANVRSEQGIWRLRRRRVRRFAGLSLRSWAFSPREKTIKLTPDIAHQVHKAYSVGNRELAGKVAVDLEKYGYFGFGEIN</sequence>